<dbReference type="EnsemblPlants" id="EMT22506">
    <property type="protein sequence ID" value="EMT22506"/>
    <property type="gene ID" value="F775_42715"/>
</dbReference>
<protein>
    <submittedName>
        <fullName evidence="1">Uncharacterized protein</fullName>
    </submittedName>
</protein>
<reference evidence="1" key="1">
    <citation type="submission" date="2015-06" db="UniProtKB">
        <authorList>
            <consortium name="EnsemblPlants"/>
        </authorList>
    </citation>
    <scope>IDENTIFICATION</scope>
</reference>
<accession>M8CH15</accession>
<name>M8CH15_AEGTA</name>
<proteinExistence type="predicted"/>
<evidence type="ECO:0000313" key="1">
    <source>
        <dbReference type="EnsemblPlants" id="EMT22506"/>
    </source>
</evidence>
<dbReference type="AlphaFoldDB" id="M8CH15"/>
<sequence length="103" mass="10939">MATMESMTTKTITQLRGGLLGAVQLVLDHEVVELVQGVFSLIGLLAQVLQQALQARVAAHIRVLRCVQQPLHVLELGFDLLGVEAELRAGHVGCSQEGGGSRG</sequence>
<organism evidence="1">
    <name type="scientific">Aegilops tauschii</name>
    <name type="common">Tausch's goatgrass</name>
    <name type="synonym">Aegilops squarrosa</name>
    <dbReference type="NCBI Taxonomy" id="37682"/>
    <lineage>
        <taxon>Eukaryota</taxon>
        <taxon>Viridiplantae</taxon>
        <taxon>Streptophyta</taxon>
        <taxon>Embryophyta</taxon>
        <taxon>Tracheophyta</taxon>
        <taxon>Spermatophyta</taxon>
        <taxon>Magnoliopsida</taxon>
        <taxon>Liliopsida</taxon>
        <taxon>Poales</taxon>
        <taxon>Poaceae</taxon>
        <taxon>BOP clade</taxon>
        <taxon>Pooideae</taxon>
        <taxon>Triticodae</taxon>
        <taxon>Triticeae</taxon>
        <taxon>Triticinae</taxon>
        <taxon>Aegilops</taxon>
    </lineage>
</organism>